<proteinExistence type="predicted"/>
<keyword evidence="4" id="KW-1185">Reference proteome</keyword>
<dbReference type="InterPro" id="IPR050212">
    <property type="entry name" value="Ntdp-like"/>
</dbReference>
<name>D9WJ96_9ACTN</name>
<evidence type="ECO:0000313" key="4">
    <source>
        <dbReference type="Proteomes" id="UP000003963"/>
    </source>
</evidence>
<sequence length="214" mass="24141">MGSFEVGQTVVRRDVYQGRAWSEQALRVIADTDAALVTACCPGAEARWPSLYARARNSGEPSARTEAFEAMATGEWELASAVWQETVQMLWKPPAVWFSVNAFYVPDGDGHRLRNWYVNFEHPTRRTAGGFDTFDLAVDLVIDPDLSKLRWKDEDEYAHVRRLGVVSDTEHQAVELARAQVLAMLEDRAGPFADAGQWAAWRWDASWLPPRFPG</sequence>
<dbReference type="GO" id="GO:0016787">
    <property type="term" value="F:hydrolase activity"/>
    <property type="evidence" value="ECO:0007669"/>
    <property type="project" value="UniProtKB-KW"/>
</dbReference>
<dbReference type="Pfam" id="PF04167">
    <property type="entry name" value="DUF402"/>
    <property type="match status" value="1"/>
</dbReference>
<dbReference type="PANTHER" id="PTHR39159">
    <property type="match status" value="1"/>
</dbReference>
<dbReference type="EMBL" id="GG657754">
    <property type="protein sequence ID" value="EFL29193.1"/>
    <property type="molecule type" value="Genomic_DNA"/>
</dbReference>
<organism evidence="3 4">
    <name type="scientific">Streptomyces himastatinicus ATCC 53653</name>
    <dbReference type="NCBI Taxonomy" id="457427"/>
    <lineage>
        <taxon>Bacteria</taxon>
        <taxon>Bacillati</taxon>
        <taxon>Actinomycetota</taxon>
        <taxon>Actinomycetes</taxon>
        <taxon>Kitasatosporales</taxon>
        <taxon>Streptomycetaceae</taxon>
        <taxon>Streptomyces</taxon>
        <taxon>Streptomyces violaceusniger group</taxon>
    </lineage>
</organism>
<dbReference type="SUPFAM" id="SSF159234">
    <property type="entry name" value="FomD-like"/>
    <property type="match status" value="1"/>
</dbReference>
<evidence type="ECO:0000259" key="2">
    <source>
        <dbReference type="Pfam" id="PF04167"/>
    </source>
</evidence>
<evidence type="ECO:0000256" key="1">
    <source>
        <dbReference type="ARBA" id="ARBA00022801"/>
    </source>
</evidence>
<dbReference type="OrthoDB" id="3815685at2"/>
<dbReference type="InterPro" id="IPR035930">
    <property type="entry name" value="FomD-like_sf"/>
</dbReference>
<feature type="domain" description="DUF402" evidence="2">
    <location>
        <begin position="68"/>
        <end position="188"/>
    </location>
</feature>
<dbReference type="Gene3D" id="2.40.380.10">
    <property type="entry name" value="FomD-like"/>
    <property type="match status" value="1"/>
</dbReference>
<dbReference type="PANTHER" id="PTHR39159:SF1">
    <property type="entry name" value="UPF0374 PROTEIN YGAC"/>
    <property type="match status" value="1"/>
</dbReference>
<evidence type="ECO:0000313" key="3">
    <source>
        <dbReference type="EMBL" id="EFL29193.1"/>
    </source>
</evidence>
<dbReference type="Proteomes" id="UP000003963">
    <property type="component" value="Unassembled WGS sequence"/>
</dbReference>
<dbReference type="InterPro" id="IPR007295">
    <property type="entry name" value="DUF402"/>
</dbReference>
<keyword evidence="1" id="KW-0378">Hydrolase</keyword>
<accession>D9WJ96</accession>
<protein>
    <recommendedName>
        <fullName evidence="2">DUF402 domain-containing protein</fullName>
    </recommendedName>
</protein>
<dbReference type="RefSeq" id="WP_009720990.1">
    <property type="nucleotide sequence ID" value="NZ_GG657754.1"/>
</dbReference>
<reference evidence="3 4" key="1">
    <citation type="submission" date="2009-02" db="EMBL/GenBank/DDBJ databases">
        <title>Annotation of Streptomyces hygroscopicus strain ATCC 53653.</title>
        <authorList>
            <consortium name="The Broad Institute Genome Sequencing Platform"/>
            <consortium name="Broad Institute Microbial Sequencing Center"/>
            <person name="Fischbach M."/>
            <person name="Godfrey P."/>
            <person name="Ward D."/>
            <person name="Young S."/>
            <person name="Zeng Q."/>
            <person name="Koehrsen M."/>
            <person name="Alvarado L."/>
            <person name="Berlin A.M."/>
            <person name="Bochicchio J."/>
            <person name="Borenstein D."/>
            <person name="Chapman S.B."/>
            <person name="Chen Z."/>
            <person name="Engels R."/>
            <person name="Freedman E."/>
            <person name="Gellesch M."/>
            <person name="Goldberg J."/>
            <person name="Griggs A."/>
            <person name="Gujja S."/>
            <person name="Heilman E.R."/>
            <person name="Heiman D.I."/>
            <person name="Hepburn T.A."/>
            <person name="Howarth C."/>
            <person name="Jen D."/>
            <person name="Larson L."/>
            <person name="Lewis B."/>
            <person name="Mehta T."/>
            <person name="Park D."/>
            <person name="Pearson M."/>
            <person name="Richards J."/>
            <person name="Roberts A."/>
            <person name="Saif S."/>
            <person name="Shea T.D."/>
            <person name="Shenoy N."/>
            <person name="Sisk P."/>
            <person name="Stolte C."/>
            <person name="Sykes S.N."/>
            <person name="Thomson T."/>
            <person name="Walk T."/>
            <person name="White J."/>
            <person name="Yandava C."/>
            <person name="Straight P."/>
            <person name="Clardy J."/>
            <person name="Hung D."/>
            <person name="Kolter R."/>
            <person name="Mekalanos J."/>
            <person name="Walker S."/>
            <person name="Walsh C.T."/>
            <person name="Wieland-Brown L.C."/>
            <person name="Haas B."/>
            <person name="Nusbaum C."/>
            <person name="Birren B."/>
        </authorList>
    </citation>
    <scope>NUCLEOTIDE SEQUENCE [LARGE SCALE GENOMIC DNA]</scope>
    <source>
        <strain evidence="3 4">ATCC 53653</strain>
    </source>
</reference>
<gene>
    <name evidence="3" type="ORF">SSOG_08907</name>
</gene>
<dbReference type="AlphaFoldDB" id="D9WJ96"/>
<dbReference type="HOGENOM" id="CLU_083275_1_0_11"/>
<dbReference type="STRING" id="457427.SSOG_08907"/>